<dbReference type="RefSeq" id="WP_184494414.1">
    <property type="nucleotide sequence ID" value="NZ_JACIJO010000001.1"/>
</dbReference>
<sequence length="368" mass="40762">MNISIKNLATILLVTFFHIATVSGQSISTSSNGSNTSYVYKDNNQKLKIEYNGTIKISADGKSVSSVSPGSQLKIEKTTFGNSRAIVIKNDGNGLKHEYKEGGRNKAFEPDGRVWLAEILPEIMNSTTLGAEERVASHYSKGGASAVLELIDQLNGDYLKSTYLGLLLKKNLNATDISACIDKTMSEIDSDHYQLEVYKKIDPSYFKNVSQLNKVVSALDSDHFKTELLKPIFKTNIMEGKGKESIQLIKMVDSDHFKTEIAKTITFSSLSNQELKFMVDELVPAIDSDHFKNELLKTAFDKGNMDEGRSLIILDGVESIESDHFKSELLTYVCKKQGSEKVKTKIMEIAKNSIESSHFLGEVARCAS</sequence>
<dbReference type="EMBL" id="JACIJO010000001">
    <property type="protein sequence ID" value="MBB6325850.1"/>
    <property type="molecule type" value="Genomic_DNA"/>
</dbReference>
<keyword evidence="1" id="KW-0732">Signal</keyword>
<evidence type="ECO:0000313" key="2">
    <source>
        <dbReference type="EMBL" id="MBB6325850.1"/>
    </source>
</evidence>
<feature type="chain" id="PRO_5032271568" evidence="1">
    <location>
        <begin position="21"/>
        <end position="368"/>
    </location>
</feature>
<protein>
    <submittedName>
        <fullName evidence="2">Uncharacterized protein</fullName>
    </submittedName>
</protein>
<proteinExistence type="predicted"/>
<gene>
    <name evidence="2" type="ORF">FHS59_001465</name>
</gene>
<organism evidence="2 3">
    <name type="scientific">Algoriphagus iocasae</name>
    <dbReference type="NCBI Taxonomy" id="1836499"/>
    <lineage>
        <taxon>Bacteria</taxon>
        <taxon>Pseudomonadati</taxon>
        <taxon>Bacteroidota</taxon>
        <taxon>Cytophagia</taxon>
        <taxon>Cytophagales</taxon>
        <taxon>Cyclobacteriaceae</taxon>
        <taxon>Algoriphagus</taxon>
    </lineage>
</organism>
<name>A0A841MES8_9BACT</name>
<accession>A0A841MES8</accession>
<evidence type="ECO:0000256" key="1">
    <source>
        <dbReference type="SAM" id="SignalP"/>
    </source>
</evidence>
<dbReference type="AlphaFoldDB" id="A0A841MES8"/>
<feature type="signal peptide" evidence="1">
    <location>
        <begin position="1"/>
        <end position="20"/>
    </location>
</feature>
<evidence type="ECO:0000313" key="3">
    <source>
        <dbReference type="Proteomes" id="UP000588604"/>
    </source>
</evidence>
<keyword evidence="3" id="KW-1185">Reference proteome</keyword>
<reference evidence="2 3" key="1">
    <citation type="submission" date="2020-08" db="EMBL/GenBank/DDBJ databases">
        <title>Genomic Encyclopedia of Type Strains, Phase IV (KMG-IV): sequencing the most valuable type-strain genomes for metagenomic binning, comparative biology and taxonomic classification.</title>
        <authorList>
            <person name="Goeker M."/>
        </authorList>
    </citation>
    <scope>NUCLEOTIDE SEQUENCE [LARGE SCALE GENOMIC DNA]</scope>
    <source>
        <strain evidence="2 3">DSM 102044</strain>
    </source>
</reference>
<comment type="caution">
    <text evidence="2">The sequence shown here is derived from an EMBL/GenBank/DDBJ whole genome shotgun (WGS) entry which is preliminary data.</text>
</comment>
<dbReference type="Proteomes" id="UP000588604">
    <property type="component" value="Unassembled WGS sequence"/>
</dbReference>